<dbReference type="GeneID" id="93071400"/>
<dbReference type="GO" id="GO:0016757">
    <property type="term" value="F:glycosyltransferase activity"/>
    <property type="evidence" value="ECO:0007669"/>
    <property type="project" value="UniProtKB-KW"/>
</dbReference>
<organism evidence="4 5">
    <name type="scientific">Bacteroides eggerthii</name>
    <dbReference type="NCBI Taxonomy" id="28111"/>
    <lineage>
        <taxon>Bacteria</taxon>
        <taxon>Pseudomonadati</taxon>
        <taxon>Bacteroidota</taxon>
        <taxon>Bacteroidia</taxon>
        <taxon>Bacteroidales</taxon>
        <taxon>Bacteroidaceae</taxon>
        <taxon>Bacteroides</taxon>
    </lineage>
</organism>
<dbReference type="PANTHER" id="PTHR13778">
    <property type="entry name" value="GLYCOSYLTRANSFERASE 8 DOMAIN-CONTAINING PROTEIN"/>
    <property type="match status" value="1"/>
</dbReference>
<dbReference type="GO" id="GO:0046872">
    <property type="term" value="F:metal ion binding"/>
    <property type="evidence" value="ECO:0007669"/>
    <property type="project" value="UniProtKB-KW"/>
</dbReference>
<name>A0A380YLU1_9BACE</name>
<reference evidence="4 5" key="1">
    <citation type="submission" date="2018-06" db="EMBL/GenBank/DDBJ databases">
        <authorList>
            <consortium name="Pathogen Informatics"/>
            <person name="Doyle S."/>
        </authorList>
    </citation>
    <scope>NUCLEOTIDE SEQUENCE [LARGE SCALE GENOMIC DNA]</scope>
    <source>
        <strain evidence="4 5">NCTC11155</strain>
    </source>
</reference>
<gene>
    <name evidence="4" type="primary">gspA_1</name>
    <name evidence="4" type="ORF">NCTC11155_01494</name>
</gene>
<proteinExistence type="predicted"/>
<dbReference type="InterPro" id="IPR002495">
    <property type="entry name" value="Glyco_trans_8"/>
</dbReference>
<evidence type="ECO:0000313" key="5">
    <source>
        <dbReference type="Proteomes" id="UP000254424"/>
    </source>
</evidence>
<dbReference type="InterPro" id="IPR050748">
    <property type="entry name" value="Glycosyltrans_8_dom-fam"/>
</dbReference>
<evidence type="ECO:0000313" key="4">
    <source>
        <dbReference type="EMBL" id="SUV29507.1"/>
    </source>
</evidence>
<dbReference type="Gene3D" id="3.90.550.10">
    <property type="entry name" value="Spore Coat Polysaccharide Biosynthesis Protein SpsA, Chain A"/>
    <property type="match status" value="1"/>
</dbReference>
<dbReference type="OrthoDB" id="695971at2"/>
<keyword evidence="3" id="KW-0479">Metal-binding</keyword>
<evidence type="ECO:0000256" key="3">
    <source>
        <dbReference type="ARBA" id="ARBA00022723"/>
    </source>
</evidence>
<keyword evidence="1" id="KW-0328">Glycosyltransferase</keyword>
<dbReference type="AlphaFoldDB" id="A0A380YLU1"/>
<keyword evidence="2 4" id="KW-0808">Transferase</keyword>
<dbReference type="EMBL" id="UFSX01000001">
    <property type="protein sequence ID" value="SUV29507.1"/>
    <property type="molecule type" value="Genomic_DNA"/>
</dbReference>
<accession>A0A380YLU1</accession>
<dbReference type="STRING" id="483216.BACEGG_02336"/>
<dbReference type="InterPro" id="IPR029044">
    <property type="entry name" value="Nucleotide-diphossugar_trans"/>
</dbReference>
<dbReference type="CDD" id="cd04194">
    <property type="entry name" value="GT8_A4GalT_like"/>
    <property type="match status" value="1"/>
</dbReference>
<dbReference type="RefSeq" id="WP_004290658.1">
    <property type="nucleotide sequence ID" value="NZ_CABKNQ010000018.1"/>
</dbReference>
<sequence length="321" mass="38115">MYNTTNIPSIKTKAIHIVVCINDAYSQHCAATIASIFINNKNEVIKIHVITDYISKKNQSRLEKIAFNFNQQIQFYTFNNSTLNRWPCFKDGMPPHVTIQTYYRLFIPQILPLNIKKTFYLDCDLLVLHPLREFWNTKMQNKGVAAIADQWTDYIEAATRLKYRNDREYFNAGVLLLNLEYLRNHNFTNNAIDFVTKHANDIVYHDQDVLNKLIGENRIIMPVKWNVCSFKINDKIPHIYNATMNDARKDPYIIHFFAPIKPWNQDSSHPYRSYYYYFLQFTPWKHEVKCHYSLKNTIRTFLIKIGLRKSQYAIAPQSYMK</sequence>
<dbReference type="Pfam" id="PF01501">
    <property type="entry name" value="Glyco_transf_8"/>
    <property type="match status" value="1"/>
</dbReference>
<evidence type="ECO:0000256" key="2">
    <source>
        <dbReference type="ARBA" id="ARBA00022679"/>
    </source>
</evidence>
<dbReference type="SUPFAM" id="SSF53448">
    <property type="entry name" value="Nucleotide-diphospho-sugar transferases"/>
    <property type="match status" value="1"/>
</dbReference>
<protein>
    <submittedName>
        <fullName evidence="4">Glucosyltransferase</fullName>
    </submittedName>
</protein>
<dbReference type="Proteomes" id="UP000254424">
    <property type="component" value="Unassembled WGS sequence"/>
</dbReference>
<dbReference type="PANTHER" id="PTHR13778:SF47">
    <property type="entry name" value="LIPOPOLYSACCHARIDE 1,3-GALACTOSYLTRANSFERASE"/>
    <property type="match status" value="1"/>
</dbReference>
<evidence type="ECO:0000256" key="1">
    <source>
        <dbReference type="ARBA" id="ARBA00022676"/>
    </source>
</evidence>